<evidence type="ECO:0000313" key="1">
    <source>
        <dbReference type="EMBL" id="CUW19639.1"/>
    </source>
</evidence>
<reference evidence="1 2" key="1">
    <citation type="submission" date="2015-12" db="EMBL/GenBank/DDBJ databases">
        <authorList>
            <person name="Andreevskaya M."/>
        </authorList>
    </citation>
    <scope>NUCLEOTIDE SEQUENCE [LARGE SCALE GENOMIC DNA]</scope>
    <source>
        <strain evidence="1 2">C122c</strain>
    </source>
</reference>
<proteinExistence type="predicted"/>
<protein>
    <submittedName>
        <fullName evidence="1">Uncharacterized protein</fullName>
    </submittedName>
</protein>
<dbReference type="Proteomes" id="UP000199271">
    <property type="component" value="Unassembled WGS sequence"/>
</dbReference>
<comment type="caution">
    <text evidence="1">The sequence shown here is derived from an EMBL/GenBank/DDBJ whole genome shotgun (WGS) entry which is preliminary data.</text>
</comment>
<evidence type="ECO:0000313" key="2">
    <source>
        <dbReference type="Proteomes" id="UP000199271"/>
    </source>
</evidence>
<keyword evidence="2" id="KW-1185">Reference proteome</keyword>
<accession>A0ABM9V8R4</accession>
<gene>
    <name evidence="1" type="ORF">C122C_1083</name>
</gene>
<organism evidence="1 2">
    <name type="scientific">Leuconostoc gasicomitatum</name>
    <dbReference type="NCBI Taxonomy" id="115778"/>
    <lineage>
        <taxon>Bacteria</taxon>
        <taxon>Bacillati</taxon>
        <taxon>Bacillota</taxon>
        <taxon>Bacilli</taxon>
        <taxon>Lactobacillales</taxon>
        <taxon>Lactobacillaceae</taxon>
        <taxon>Leuconostoc</taxon>
        <taxon>Leuconostoc gelidum group</taxon>
    </lineage>
</organism>
<sequence>MDLLYGQYGETIYHDIELAKNFLPDYTFSHTNWTGNLKIVNKHPKNYQFKVILTNHPSKRAMIIIIHSIVKNLSTIFKLNNNTDQHFQFPQVLRTLSNYTSFSSRDQRK</sequence>
<name>A0ABM9V8R4_9LACO</name>
<dbReference type="EMBL" id="FBSY01000021">
    <property type="protein sequence ID" value="CUW19639.1"/>
    <property type="molecule type" value="Genomic_DNA"/>
</dbReference>